<dbReference type="InterPro" id="IPR032675">
    <property type="entry name" value="LRR_dom_sf"/>
</dbReference>
<accession>A0A8H4QM73</accession>
<feature type="region of interest" description="Disordered" evidence="1">
    <location>
        <begin position="47"/>
        <end position="68"/>
    </location>
</feature>
<gene>
    <name evidence="2" type="ORF">D9613_007500</name>
</gene>
<dbReference type="SUPFAM" id="SSF52047">
    <property type="entry name" value="RNI-like"/>
    <property type="match status" value="1"/>
</dbReference>
<keyword evidence="3" id="KW-1185">Reference proteome</keyword>
<dbReference type="Proteomes" id="UP000521872">
    <property type="component" value="Unassembled WGS sequence"/>
</dbReference>
<organism evidence="2 3">
    <name type="scientific">Agrocybe pediades</name>
    <dbReference type="NCBI Taxonomy" id="84607"/>
    <lineage>
        <taxon>Eukaryota</taxon>
        <taxon>Fungi</taxon>
        <taxon>Dikarya</taxon>
        <taxon>Basidiomycota</taxon>
        <taxon>Agaricomycotina</taxon>
        <taxon>Agaricomycetes</taxon>
        <taxon>Agaricomycetidae</taxon>
        <taxon>Agaricales</taxon>
        <taxon>Agaricineae</taxon>
        <taxon>Strophariaceae</taxon>
        <taxon>Agrocybe</taxon>
    </lineage>
</organism>
<proteinExistence type="predicted"/>
<evidence type="ECO:0000256" key="1">
    <source>
        <dbReference type="SAM" id="MobiDB-lite"/>
    </source>
</evidence>
<name>A0A8H4QM73_9AGAR</name>
<reference evidence="2 3" key="1">
    <citation type="submission" date="2019-12" db="EMBL/GenBank/DDBJ databases">
        <authorList>
            <person name="Floudas D."/>
            <person name="Bentzer J."/>
            <person name="Ahren D."/>
            <person name="Johansson T."/>
            <person name="Persson P."/>
            <person name="Tunlid A."/>
        </authorList>
    </citation>
    <scope>NUCLEOTIDE SEQUENCE [LARGE SCALE GENOMIC DNA]</scope>
    <source>
        <strain evidence="2 3">CBS 102.39</strain>
    </source>
</reference>
<comment type="caution">
    <text evidence="2">The sequence shown here is derived from an EMBL/GenBank/DDBJ whole genome shotgun (WGS) entry which is preliminary data.</text>
</comment>
<evidence type="ECO:0000313" key="3">
    <source>
        <dbReference type="Proteomes" id="UP000521872"/>
    </source>
</evidence>
<dbReference type="AlphaFoldDB" id="A0A8H4QM73"/>
<evidence type="ECO:0000313" key="2">
    <source>
        <dbReference type="EMBL" id="KAF4613538.1"/>
    </source>
</evidence>
<dbReference type="Gene3D" id="3.80.10.10">
    <property type="entry name" value="Ribonuclease Inhibitor"/>
    <property type="match status" value="1"/>
</dbReference>
<dbReference type="EMBL" id="JAACJL010000045">
    <property type="protein sequence ID" value="KAF4613538.1"/>
    <property type="molecule type" value="Genomic_DNA"/>
</dbReference>
<sequence length="355" mass="40515">MTSKWKVVKLLDRSKYPMRVLERLSDPFVASKVKTLYIDLDYSPPRSSPNTNANDANDILTKSSSSQPTFSDVIDGIVQAAPQFRNIHRIDLRCWSLPPLCKPELFRSLWSPMRQNLKVLSLGGDLRTYRIFVESLQPAMPQLDELRILLLNSDDISEGYLEPDVTVVVSHVIPFINSIGPNLKSLAINSPTNVDLSVVFKNLDELPVLRDLSIYLPRFDVSLKDPSELYRFLERQFAVDILTACLKKTRTTIQKLYVKDKVLNSKEFLCLVDAAANYGQLNYLSIHVHRLDWDAFDMLAAKLPRIRRLSIRVETLAIVSSERGPHGTIMPPAASALREYRVYNYLQWKLKLVAL</sequence>
<protein>
    <submittedName>
        <fullName evidence="2">Uncharacterized protein</fullName>
    </submittedName>
</protein>
<feature type="compositionally biased region" description="Polar residues" evidence="1">
    <location>
        <begin position="48"/>
        <end position="68"/>
    </location>
</feature>